<dbReference type="PANTHER" id="PTHR10039:SF16">
    <property type="entry name" value="GPI INOSITOL-DEACYLASE"/>
    <property type="match status" value="1"/>
</dbReference>
<dbReference type="InterPro" id="IPR054471">
    <property type="entry name" value="GPIID_WHD"/>
</dbReference>
<feature type="domain" description="NACHT" evidence="3">
    <location>
        <begin position="370"/>
        <end position="512"/>
    </location>
</feature>
<dbReference type="SUPFAM" id="SSF53474">
    <property type="entry name" value="alpha/beta-Hydrolases"/>
    <property type="match status" value="1"/>
</dbReference>
<evidence type="ECO:0000313" key="4">
    <source>
        <dbReference type="EMBL" id="KAK2601546.1"/>
    </source>
</evidence>
<evidence type="ECO:0000256" key="2">
    <source>
        <dbReference type="SAM" id="MobiDB-lite"/>
    </source>
</evidence>
<feature type="compositionally biased region" description="Low complexity" evidence="2">
    <location>
        <begin position="19"/>
        <end position="35"/>
    </location>
</feature>
<dbReference type="PANTHER" id="PTHR10039">
    <property type="entry name" value="AMELOGENIN"/>
    <property type="match status" value="1"/>
</dbReference>
<dbReference type="Gene3D" id="3.40.50.300">
    <property type="entry name" value="P-loop containing nucleotide triphosphate hydrolases"/>
    <property type="match status" value="1"/>
</dbReference>
<dbReference type="InterPro" id="IPR007111">
    <property type="entry name" value="NACHT_NTPase"/>
</dbReference>
<dbReference type="EMBL" id="JASWJB010000075">
    <property type="protein sequence ID" value="KAK2601546.1"/>
    <property type="molecule type" value="Genomic_DNA"/>
</dbReference>
<evidence type="ECO:0000313" key="5">
    <source>
        <dbReference type="Proteomes" id="UP001251528"/>
    </source>
</evidence>
<keyword evidence="1" id="KW-0677">Repeat</keyword>
<keyword evidence="5" id="KW-1185">Reference proteome</keyword>
<dbReference type="InterPro" id="IPR029058">
    <property type="entry name" value="AB_hydrolase_fold"/>
</dbReference>
<evidence type="ECO:0000256" key="1">
    <source>
        <dbReference type="ARBA" id="ARBA00022737"/>
    </source>
</evidence>
<feature type="compositionally biased region" description="Basic residues" evidence="2">
    <location>
        <begin position="1"/>
        <end position="13"/>
    </location>
</feature>
<dbReference type="Pfam" id="PF24883">
    <property type="entry name" value="NPHP3_N"/>
    <property type="match status" value="1"/>
</dbReference>
<organism evidence="4 5">
    <name type="scientific">Conoideocrella luteorostrata</name>
    <dbReference type="NCBI Taxonomy" id="1105319"/>
    <lineage>
        <taxon>Eukaryota</taxon>
        <taxon>Fungi</taxon>
        <taxon>Dikarya</taxon>
        <taxon>Ascomycota</taxon>
        <taxon>Pezizomycotina</taxon>
        <taxon>Sordariomycetes</taxon>
        <taxon>Hypocreomycetidae</taxon>
        <taxon>Hypocreales</taxon>
        <taxon>Clavicipitaceae</taxon>
        <taxon>Conoideocrella</taxon>
    </lineage>
</organism>
<evidence type="ECO:0000259" key="3">
    <source>
        <dbReference type="PROSITE" id="PS50837"/>
    </source>
</evidence>
<feature type="region of interest" description="Disordered" evidence="2">
    <location>
        <begin position="1"/>
        <end position="45"/>
    </location>
</feature>
<dbReference type="PROSITE" id="PS50837">
    <property type="entry name" value="NACHT"/>
    <property type="match status" value="1"/>
</dbReference>
<protein>
    <recommendedName>
        <fullName evidence="3">NACHT domain-containing protein</fullName>
    </recommendedName>
</protein>
<dbReference type="InterPro" id="IPR001680">
    <property type="entry name" value="WD40_rpt"/>
</dbReference>
<dbReference type="InterPro" id="IPR027417">
    <property type="entry name" value="P-loop_NTPase"/>
</dbReference>
<dbReference type="SMART" id="SM00320">
    <property type="entry name" value="WD40"/>
    <property type="match status" value="4"/>
</dbReference>
<proteinExistence type="predicted"/>
<dbReference type="InterPro" id="IPR056884">
    <property type="entry name" value="NPHP3-like_N"/>
</dbReference>
<comment type="caution">
    <text evidence="4">The sequence shown here is derived from an EMBL/GenBank/DDBJ whole genome shotgun (WGS) entry which is preliminary data.</text>
</comment>
<gene>
    <name evidence="4" type="ORF">QQS21_004864</name>
</gene>
<dbReference type="Proteomes" id="UP001251528">
    <property type="component" value="Unassembled WGS sequence"/>
</dbReference>
<reference evidence="4" key="1">
    <citation type="submission" date="2023-06" db="EMBL/GenBank/DDBJ databases">
        <title>Conoideocrella luteorostrata (Hypocreales: Clavicipitaceae), a potential biocontrol fungus for elongate hemlock scale in United States Christmas tree production areas.</title>
        <authorList>
            <person name="Barrett H."/>
            <person name="Lovett B."/>
            <person name="Macias A.M."/>
            <person name="Stajich J.E."/>
            <person name="Kasson M.T."/>
        </authorList>
    </citation>
    <scope>NUCLEOTIDE SEQUENCE</scope>
    <source>
        <strain evidence="4">ARSEF 14590</strain>
    </source>
</reference>
<dbReference type="SUPFAM" id="SSF52540">
    <property type="entry name" value="P-loop containing nucleoside triphosphate hydrolases"/>
    <property type="match status" value="1"/>
</dbReference>
<dbReference type="SUPFAM" id="SSF82171">
    <property type="entry name" value="DPP6 N-terminal domain-like"/>
    <property type="match status" value="1"/>
</dbReference>
<accession>A0AAJ0FZH3</accession>
<dbReference type="Pfam" id="PF22939">
    <property type="entry name" value="WHD_GPIID"/>
    <property type="match status" value="1"/>
</dbReference>
<name>A0AAJ0FZH3_9HYPO</name>
<dbReference type="Gene3D" id="2.130.10.10">
    <property type="entry name" value="YVTN repeat-like/Quinoprotein amine dehydrogenase"/>
    <property type="match status" value="3"/>
</dbReference>
<dbReference type="InterPro" id="IPR015943">
    <property type="entry name" value="WD40/YVTN_repeat-like_dom_sf"/>
</dbReference>
<sequence length="1583" mass="176651">MKSWLKSRRKPTKQRVFDHGAGQDADASSSAAHSATLRSTDGPGELATSRLGLQTVYSPSARPRVDIIFVHGLGGTSRGTWTLHKDPSLFWPGSFLPFDVSEARIHTFGYRADLFKSNKSSVLDFAKELLFEMKYSKDQEGMDVEIGAAYLQGQHDPEYCDIIRAVKVMVFMATPHRGADLAETLNRIIQATCIHSPKAYISDLARNSNTVQRINESFRHYAVPGLQIMSFYETKATAIGQAKMQVTVVSKDSAVLGYPGETSRGLDADHNSICKYSSPQDPNYIAVRNYLQSAIAKMLAMHTEDNNSSNTARADAGSRELEALFRITESPDNDFIFFRDRWTSKTSDWIFRHRTFQDWSNSTGPEVHPKLLWVQGLPGSGKSVLASFIINHLVETGQSCQYFFVRCANQSKRSLRTILNHLAYQIALANPQVSRALGPLLHNLQSRLTDSRYIWQHVYKNVILKQYFSSRMYWIIDGLEECDDPRGAARILSEMLGLDLPIPIRILITSRPTVLVESELGKIEDQGKVHIISLENQNQIADFRMYIRNELLWDDVPEFHRRIAERLLTMAGNSFLWLSLTVERINGCHTEESVEHVLNELPPDMEELYARMAIAITQHNLADRELAVALLVWIACARRNLTIIELEDAMSFKKGHAHNLQRSLGTLCGGFAVTGGDGMVSLVHQTAGDFLLSDLGADSVVNISPILAHQKILLRCLQCLTTPGLRTKVTRNQQPPLFPYAITFWANHLAYCDPSSDEVLSMVGKFLGGPAILVWIQELAKGKSLEVLLQASVHLSVFCRKRRTMEACRVPDERTPDVLELLETWSTELGRIVGKFGTRLTHLPESIFGAIAPFCPKNSIFRKQFLDPDTQSISVSTTSTSDKWGDGVGMLPLGVDDEATALIAEGPWLAVLYHHGDNNNSSVALYHSSTHEKHLQLEHGGRVRRIQMNALGTLLVTCGLVDTKIWDTSSGICVRATQNPPGRPRPQTIVFSEDDECITIGTDDKRCWSIDLREDAKEEWQEISQILETRGQGGPVNSPTCMKISPDGCRVAMGYRLRALSVWDVDSSELVAASHELMRATHIVWHPDPSILEIFGIMLHLGGRVFKWQLEDVKPTTLDVEASSIAINHDGSLLALGDQHGHVKLLNTADLGFVYYMAAQDAVISVAFSMDSRYLYDLRYSHSNIWQPNVLLKIAETTSQPSDGGIDVERALIEPMWDSSEVPEYSKIDPITALSAQHGSNLFAFGTREGTVQLFQKSGHKLQCLHQSPNYFGIQEIAWSDDGATLCFADVSRNVHVQVIDKKTRKASTLFECRPSMLEDNIEQLLFNAAGDKLLVASQSTAAILCMSEKKIVSMSQNDIRGGRFMRHFHHDELIAHITPWGVTTIQWTDLSGCSVYGFGEGDVGFLPYGDCADAKAAEFIPPQMRRGADLKVTDVLVAQNNSSSYLIICVRSSENKTFLRLVRFLQDAPDHQYTVIALPVELGHRMRCPLMLEDTSSLSETLVFLDVFGWVSTWPLGEYGATIQRPGEQQRPATIRFDSCYCLPDDWTGPGSYGLLKMVDRNILLCPKDGEVAIVEDSSLET</sequence>